<reference evidence="1 2" key="1">
    <citation type="journal article" date="2018" name="Biotechnol. Biofuels">
        <title>Integrative visual omics of the white-rot fungus Polyporus brumalis exposes the biotechnological potential of its oxidative enzymes for delignifying raw plant biomass.</title>
        <authorList>
            <person name="Miyauchi S."/>
            <person name="Rancon A."/>
            <person name="Drula E."/>
            <person name="Hage H."/>
            <person name="Chaduli D."/>
            <person name="Favel A."/>
            <person name="Grisel S."/>
            <person name="Henrissat B."/>
            <person name="Herpoel-Gimbert I."/>
            <person name="Ruiz-Duenas F.J."/>
            <person name="Chevret D."/>
            <person name="Hainaut M."/>
            <person name="Lin J."/>
            <person name="Wang M."/>
            <person name="Pangilinan J."/>
            <person name="Lipzen A."/>
            <person name="Lesage-Meessen L."/>
            <person name="Navarro D."/>
            <person name="Riley R."/>
            <person name="Grigoriev I.V."/>
            <person name="Zhou S."/>
            <person name="Raouche S."/>
            <person name="Rosso M.N."/>
        </authorList>
    </citation>
    <scope>NUCLEOTIDE SEQUENCE [LARGE SCALE GENOMIC DNA]</scope>
    <source>
        <strain evidence="1 2">BRFM 1820</strain>
    </source>
</reference>
<name>A0A371D4W7_9APHY</name>
<dbReference type="EMBL" id="KZ857418">
    <property type="protein sequence ID" value="RDX47575.1"/>
    <property type="molecule type" value="Genomic_DNA"/>
</dbReference>
<dbReference type="Proteomes" id="UP000256964">
    <property type="component" value="Unassembled WGS sequence"/>
</dbReference>
<evidence type="ECO:0008006" key="3">
    <source>
        <dbReference type="Google" id="ProtNLM"/>
    </source>
</evidence>
<dbReference type="OrthoDB" id="2801180at2759"/>
<proteinExistence type="predicted"/>
<keyword evidence="2" id="KW-1185">Reference proteome</keyword>
<sequence length="536" mass="59769">MSTAIPRILTHPDILDEVFSHLTPGWAEGDVEIPYWMPSDRKLLRSTLASSALVCRVFSKKALDCLWRVLDSILPLLRILPSTGSRSAFRINSDISDAAWTKFQAYARRVRELKSVEPMVRIDPSTWEILVQRLRGAPLLPMLRRLETVIMLPYPSPGILLLSPTLRSLRLSFPQFMPLPEPASFYVTDEYEADSSILVENIIRAISLPCIPDDVRRKIHETAPEASEHLLALGRFISLRELDLAPKSVRVGPDSLRALSSLGSLRVLRVNLAFGTMHHLASLHEGFPDLNALSLRGTDMDTLKLLQVLPLDKLTELELGTETPMTVEEYRHYLASARSLIPSNLTCLALGPDTFLDSHDESSLAHILQPMLSLRGLSKLTCQFRTYPKDVSDDDLHALATAWPTLTSFWVMYSYSDVPSIPNQVQPITLAGLIDLLRRCPHLESVGLATLDVAHLPCAESVPRLDNRVRELAVDRFVGEAEADLPAFALIVDRLLPCLEMPQYITAGGEGTQWVDLWDKVLLLVAPLQAARRIGG</sequence>
<organism evidence="1 2">
    <name type="scientific">Lentinus brumalis</name>
    <dbReference type="NCBI Taxonomy" id="2498619"/>
    <lineage>
        <taxon>Eukaryota</taxon>
        <taxon>Fungi</taxon>
        <taxon>Dikarya</taxon>
        <taxon>Basidiomycota</taxon>
        <taxon>Agaricomycotina</taxon>
        <taxon>Agaricomycetes</taxon>
        <taxon>Polyporales</taxon>
        <taxon>Polyporaceae</taxon>
        <taxon>Lentinus</taxon>
    </lineage>
</organism>
<accession>A0A371D4W7</accession>
<gene>
    <name evidence="1" type="ORF">OH76DRAFT_1419589</name>
</gene>
<evidence type="ECO:0000313" key="1">
    <source>
        <dbReference type="EMBL" id="RDX47575.1"/>
    </source>
</evidence>
<protein>
    <recommendedName>
        <fullName evidence="3">F-box domain-containing protein</fullName>
    </recommendedName>
</protein>
<dbReference type="Gene3D" id="3.80.10.10">
    <property type="entry name" value="Ribonuclease Inhibitor"/>
    <property type="match status" value="1"/>
</dbReference>
<evidence type="ECO:0000313" key="2">
    <source>
        <dbReference type="Proteomes" id="UP000256964"/>
    </source>
</evidence>
<dbReference type="InterPro" id="IPR032675">
    <property type="entry name" value="LRR_dom_sf"/>
</dbReference>
<dbReference type="STRING" id="139420.A0A371D4W7"/>
<dbReference type="SUPFAM" id="SSF52047">
    <property type="entry name" value="RNI-like"/>
    <property type="match status" value="1"/>
</dbReference>
<dbReference type="AlphaFoldDB" id="A0A371D4W7"/>